<comment type="caution">
    <text evidence="2">The sequence shown here is derived from an EMBL/GenBank/DDBJ whole genome shotgun (WGS) entry which is preliminary data.</text>
</comment>
<gene>
    <name evidence="2" type="ORF">CPELLU_LOCUS82</name>
</gene>
<keyword evidence="1" id="KW-0812">Transmembrane</keyword>
<evidence type="ECO:0000313" key="3">
    <source>
        <dbReference type="Proteomes" id="UP000789759"/>
    </source>
</evidence>
<keyword evidence="3" id="KW-1185">Reference proteome</keyword>
<proteinExistence type="predicted"/>
<dbReference type="Proteomes" id="UP000789759">
    <property type="component" value="Unassembled WGS sequence"/>
</dbReference>
<keyword evidence="1" id="KW-1133">Transmembrane helix</keyword>
<protein>
    <submittedName>
        <fullName evidence="2">2844_t:CDS:1</fullName>
    </submittedName>
</protein>
<name>A0A9N8VGI3_9GLOM</name>
<accession>A0A9N8VGI3</accession>
<organism evidence="2 3">
    <name type="scientific">Cetraspora pellucida</name>
    <dbReference type="NCBI Taxonomy" id="1433469"/>
    <lineage>
        <taxon>Eukaryota</taxon>
        <taxon>Fungi</taxon>
        <taxon>Fungi incertae sedis</taxon>
        <taxon>Mucoromycota</taxon>
        <taxon>Glomeromycotina</taxon>
        <taxon>Glomeromycetes</taxon>
        <taxon>Diversisporales</taxon>
        <taxon>Gigasporaceae</taxon>
        <taxon>Cetraspora</taxon>
    </lineage>
</organism>
<keyword evidence="1" id="KW-0472">Membrane</keyword>
<dbReference type="EMBL" id="CAJVQA010000015">
    <property type="protein sequence ID" value="CAG8449922.1"/>
    <property type="molecule type" value="Genomic_DNA"/>
</dbReference>
<evidence type="ECO:0000256" key="1">
    <source>
        <dbReference type="SAM" id="Phobius"/>
    </source>
</evidence>
<sequence>MNTKRSDEHTSLKEIMLKQIANDMNNTSQTAKLNRSDWLLILKISLALDDDKCQSPKEYPSGAVYVSVYLNVAIFAFVYF</sequence>
<dbReference type="AlphaFoldDB" id="A0A9N8VGI3"/>
<reference evidence="2" key="1">
    <citation type="submission" date="2021-06" db="EMBL/GenBank/DDBJ databases">
        <authorList>
            <person name="Kallberg Y."/>
            <person name="Tangrot J."/>
            <person name="Rosling A."/>
        </authorList>
    </citation>
    <scope>NUCLEOTIDE SEQUENCE</scope>
    <source>
        <strain evidence="2">FL966</strain>
    </source>
</reference>
<evidence type="ECO:0000313" key="2">
    <source>
        <dbReference type="EMBL" id="CAG8449922.1"/>
    </source>
</evidence>
<feature type="transmembrane region" description="Helical" evidence="1">
    <location>
        <begin position="62"/>
        <end position="79"/>
    </location>
</feature>